<protein>
    <submittedName>
        <fullName evidence="2">Uncharacterized protein</fullName>
    </submittedName>
</protein>
<evidence type="ECO:0000313" key="2">
    <source>
        <dbReference type="EMBL" id="OJJ26694.1"/>
    </source>
</evidence>
<dbReference type="AlphaFoldDB" id="A0A1L9QVK5"/>
<reference evidence="2" key="1">
    <citation type="submission" date="2016-10" db="EMBL/GenBank/DDBJ databases">
        <title>CRISPR-Cas defence system in Roseofilum reptotaenium: evidence of a bacteriophage-cyanobacterium arms race in the coral black band disease.</title>
        <authorList>
            <person name="Buerger P."/>
            <person name="Wood-Charlson E.M."/>
            <person name="Weynberg K.D."/>
            <person name="Willis B."/>
            <person name="Van Oppen M.J."/>
        </authorList>
    </citation>
    <scope>NUCLEOTIDE SEQUENCE [LARGE SCALE GENOMIC DNA]</scope>
    <source>
        <strain evidence="2">AO1-A</strain>
    </source>
</reference>
<name>A0A1L9QVK5_9CYAN</name>
<sequence length="62" mass="7303">MSLFEDRDLMHLPSVFIGGEYNWQAQIHAAQVESQKLRRLRQQWSSERPSHFNHPKGSPTKN</sequence>
<evidence type="ECO:0000256" key="1">
    <source>
        <dbReference type="SAM" id="MobiDB-lite"/>
    </source>
</evidence>
<keyword evidence="3" id="KW-1185">Reference proteome</keyword>
<accession>A0A1L9QVK5</accession>
<proteinExistence type="predicted"/>
<organism evidence="2 3">
    <name type="scientific">Roseofilum reptotaenium AO1-A</name>
    <dbReference type="NCBI Taxonomy" id="1925591"/>
    <lineage>
        <taxon>Bacteria</taxon>
        <taxon>Bacillati</taxon>
        <taxon>Cyanobacteriota</taxon>
        <taxon>Cyanophyceae</taxon>
        <taxon>Desertifilales</taxon>
        <taxon>Desertifilaceae</taxon>
        <taxon>Roseofilum</taxon>
    </lineage>
</organism>
<evidence type="ECO:0000313" key="3">
    <source>
        <dbReference type="Proteomes" id="UP000183940"/>
    </source>
</evidence>
<feature type="region of interest" description="Disordered" evidence="1">
    <location>
        <begin position="39"/>
        <end position="62"/>
    </location>
</feature>
<gene>
    <name evidence="2" type="ORF">BI308_04790</name>
</gene>
<comment type="caution">
    <text evidence="2">The sequence shown here is derived from an EMBL/GenBank/DDBJ whole genome shotgun (WGS) entry which is preliminary data.</text>
</comment>
<dbReference type="Proteomes" id="UP000183940">
    <property type="component" value="Unassembled WGS sequence"/>
</dbReference>
<dbReference type="EMBL" id="MLAW01000005">
    <property type="protein sequence ID" value="OJJ26694.1"/>
    <property type="molecule type" value="Genomic_DNA"/>
</dbReference>